<gene>
    <name evidence="2" type="ORF">J2X19_001634</name>
</gene>
<organism evidence="2 3">
    <name type="scientific">Rhodoferax ferrireducens</name>
    <dbReference type="NCBI Taxonomy" id="192843"/>
    <lineage>
        <taxon>Bacteria</taxon>
        <taxon>Pseudomonadati</taxon>
        <taxon>Pseudomonadota</taxon>
        <taxon>Betaproteobacteria</taxon>
        <taxon>Burkholderiales</taxon>
        <taxon>Comamonadaceae</taxon>
        <taxon>Rhodoferax</taxon>
    </lineage>
</organism>
<name>A0ABU2C6L4_9BURK</name>
<proteinExistence type="predicted"/>
<keyword evidence="3" id="KW-1185">Reference proteome</keyword>
<evidence type="ECO:0000313" key="3">
    <source>
        <dbReference type="Proteomes" id="UP001180487"/>
    </source>
</evidence>
<evidence type="ECO:0000256" key="1">
    <source>
        <dbReference type="SAM" id="MobiDB-lite"/>
    </source>
</evidence>
<sequence>MSTVLQTTTPSPMDSYGTLIYAIGVLLERGIGRLEKRGKTKTELLLENSRQVVSRLQSESARTAIANAFAELDPTSADALCAELHYVTSNISTGEYDSPTEEEDADAASDAKTGKDSLESFLGLKMPKWLTQLLKVLNELLSIVFKA</sequence>
<feature type="region of interest" description="Disordered" evidence="1">
    <location>
        <begin position="92"/>
        <end position="112"/>
    </location>
</feature>
<accession>A0ABU2C6L4</accession>
<dbReference type="RefSeq" id="WP_116607982.1">
    <property type="nucleotide sequence ID" value="NZ_JAVDXT010000001.1"/>
</dbReference>
<comment type="caution">
    <text evidence="2">The sequence shown here is derived from an EMBL/GenBank/DDBJ whole genome shotgun (WGS) entry which is preliminary data.</text>
</comment>
<protein>
    <submittedName>
        <fullName evidence="2">Uncharacterized protein</fullName>
    </submittedName>
</protein>
<dbReference type="Proteomes" id="UP001180487">
    <property type="component" value="Unassembled WGS sequence"/>
</dbReference>
<dbReference type="EMBL" id="JAVDXT010000001">
    <property type="protein sequence ID" value="MDR7376976.1"/>
    <property type="molecule type" value="Genomic_DNA"/>
</dbReference>
<evidence type="ECO:0000313" key="2">
    <source>
        <dbReference type="EMBL" id="MDR7376976.1"/>
    </source>
</evidence>
<reference evidence="2 3" key="1">
    <citation type="submission" date="2023-07" db="EMBL/GenBank/DDBJ databases">
        <title>Sorghum-associated microbial communities from plants grown in Nebraska, USA.</title>
        <authorList>
            <person name="Schachtman D."/>
        </authorList>
    </citation>
    <scope>NUCLEOTIDE SEQUENCE [LARGE SCALE GENOMIC DNA]</scope>
    <source>
        <strain evidence="2 3">BE313</strain>
    </source>
</reference>
<feature type="compositionally biased region" description="Acidic residues" evidence="1">
    <location>
        <begin position="98"/>
        <end position="107"/>
    </location>
</feature>